<reference evidence="2" key="1">
    <citation type="journal article" date="2014" name="Front. Microbiol.">
        <title>High frequency of phylogenetically diverse reductive dehalogenase-homologous genes in deep subseafloor sedimentary metagenomes.</title>
        <authorList>
            <person name="Kawai M."/>
            <person name="Futagami T."/>
            <person name="Toyoda A."/>
            <person name="Takaki Y."/>
            <person name="Nishi S."/>
            <person name="Hori S."/>
            <person name="Arai W."/>
            <person name="Tsubouchi T."/>
            <person name="Morono Y."/>
            <person name="Uchiyama I."/>
            <person name="Ito T."/>
            <person name="Fujiyama A."/>
            <person name="Inagaki F."/>
            <person name="Takami H."/>
        </authorList>
    </citation>
    <scope>NUCLEOTIDE SEQUENCE</scope>
    <source>
        <strain evidence="2">Expedition CK06-06</strain>
    </source>
</reference>
<evidence type="ECO:0000313" key="2">
    <source>
        <dbReference type="EMBL" id="GAI18994.1"/>
    </source>
</evidence>
<dbReference type="Pfam" id="PF13360">
    <property type="entry name" value="PQQ_2"/>
    <property type="match status" value="1"/>
</dbReference>
<accession>X1NJZ9</accession>
<evidence type="ECO:0000259" key="1">
    <source>
        <dbReference type="Pfam" id="PF13360"/>
    </source>
</evidence>
<dbReference type="InterPro" id="IPR011047">
    <property type="entry name" value="Quinoprotein_ADH-like_sf"/>
</dbReference>
<name>X1NJZ9_9ZZZZ</name>
<feature type="domain" description="Pyrrolo-quinoline quinone repeat" evidence="1">
    <location>
        <begin position="33"/>
        <end position="150"/>
    </location>
</feature>
<dbReference type="InterPro" id="IPR015943">
    <property type="entry name" value="WD40/YVTN_repeat-like_dom_sf"/>
</dbReference>
<dbReference type="SMART" id="SM00564">
    <property type="entry name" value="PQQ"/>
    <property type="match status" value="3"/>
</dbReference>
<dbReference type="SUPFAM" id="SSF50998">
    <property type="entry name" value="Quinoprotein alcohol dehydrogenase-like"/>
    <property type="match status" value="1"/>
</dbReference>
<gene>
    <name evidence="2" type="ORF">S06H3_32950</name>
</gene>
<dbReference type="Gene3D" id="2.130.10.10">
    <property type="entry name" value="YVTN repeat-like/Quinoprotein amine dehydrogenase"/>
    <property type="match status" value="1"/>
</dbReference>
<dbReference type="AlphaFoldDB" id="X1NJZ9"/>
<dbReference type="EMBL" id="BARV01019628">
    <property type="protein sequence ID" value="GAI18994.1"/>
    <property type="molecule type" value="Genomic_DNA"/>
</dbReference>
<dbReference type="InterPro" id="IPR018391">
    <property type="entry name" value="PQQ_b-propeller_rpt"/>
</dbReference>
<proteinExistence type="predicted"/>
<organism evidence="2">
    <name type="scientific">marine sediment metagenome</name>
    <dbReference type="NCBI Taxonomy" id="412755"/>
    <lineage>
        <taxon>unclassified sequences</taxon>
        <taxon>metagenomes</taxon>
        <taxon>ecological metagenomes</taxon>
    </lineage>
</organism>
<protein>
    <recommendedName>
        <fullName evidence="1">Pyrrolo-quinoline quinone repeat domain-containing protein</fullName>
    </recommendedName>
</protein>
<sequence>MWKLASLLWIYYDQKTYKEGSLGGIDSVAIDESGIIYCGGVLLGAGVCALDGKTGEVIWIYKDPQDIEDLAPDNHGPLTVANGVVYTVADEALLAREGETGRVIWRYNNEAIMYIFHAPSVVDRIVCFAVEKKLFALDAMTGDYRWSYEAEDEISTSPALWLTVESHHTPPNART</sequence>
<dbReference type="InterPro" id="IPR002372">
    <property type="entry name" value="PQQ_rpt_dom"/>
</dbReference>
<comment type="caution">
    <text evidence="2">The sequence shown here is derived from an EMBL/GenBank/DDBJ whole genome shotgun (WGS) entry which is preliminary data.</text>
</comment>